<name>A0AAN6RPX3_9PEZI</name>
<dbReference type="EMBL" id="MU855837">
    <property type="protein sequence ID" value="KAK3899072.1"/>
    <property type="molecule type" value="Genomic_DNA"/>
</dbReference>
<comment type="caution">
    <text evidence="2">The sequence shown here is derived from an EMBL/GenBank/DDBJ whole genome shotgun (WGS) entry which is preliminary data.</text>
</comment>
<keyword evidence="3" id="KW-1185">Reference proteome</keyword>
<feature type="signal peptide" evidence="1">
    <location>
        <begin position="1"/>
        <end position="20"/>
    </location>
</feature>
<reference evidence="2" key="1">
    <citation type="journal article" date="2023" name="Mol. Phylogenet. Evol.">
        <title>Genome-scale phylogeny and comparative genomics of the fungal order Sordariales.</title>
        <authorList>
            <person name="Hensen N."/>
            <person name="Bonometti L."/>
            <person name="Westerberg I."/>
            <person name="Brannstrom I.O."/>
            <person name="Guillou S."/>
            <person name="Cros-Aarteil S."/>
            <person name="Calhoun S."/>
            <person name="Haridas S."/>
            <person name="Kuo A."/>
            <person name="Mondo S."/>
            <person name="Pangilinan J."/>
            <person name="Riley R."/>
            <person name="LaButti K."/>
            <person name="Andreopoulos B."/>
            <person name="Lipzen A."/>
            <person name="Chen C."/>
            <person name="Yan M."/>
            <person name="Daum C."/>
            <person name="Ng V."/>
            <person name="Clum A."/>
            <person name="Steindorff A."/>
            <person name="Ohm R.A."/>
            <person name="Martin F."/>
            <person name="Silar P."/>
            <person name="Natvig D.O."/>
            <person name="Lalanne C."/>
            <person name="Gautier V."/>
            <person name="Ament-Velasquez S.L."/>
            <person name="Kruys A."/>
            <person name="Hutchinson M.I."/>
            <person name="Powell A.J."/>
            <person name="Barry K."/>
            <person name="Miller A.N."/>
            <person name="Grigoriev I.V."/>
            <person name="Debuchy R."/>
            <person name="Gladieux P."/>
            <person name="Hiltunen Thoren M."/>
            <person name="Johannesson H."/>
        </authorList>
    </citation>
    <scope>NUCLEOTIDE SEQUENCE</scope>
    <source>
        <strain evidence="2">CBS 103.79</strain>
    </source>
</reference>
<feature type="chain" id="PRO_5042852124" evidence="1">
    <location>
        <begin position="21"/>
        <end position="126"/>
    </location>
</feature>
<proteinExistence type="predicted"/>
<gene>
    <name evidence="2" type="ORF">C8A05DRAFT_18443</name>
</gene>
<reference evidence="2" key="2">
    <citation type="submission" date="2023-05" db="EMBL/GenBank/DDBJ databases">
        <authorList>
            <consortium name="Lawrence Berkeley National Laboratory"/>
            <person name="Steindorff A."/>
            <person name="Hensen N."/>
            <person name="Bonometti L."/>
            <person name="Westerberg I."/>
            <person name="Brannstrom I.O."/>
            <person name="Guillou S."/>
            <person name="Cros-Aarteil S."/>
            <person name="Calhoun S."/>
            <person name="Haridas S."/>
            <person name="Kuo A."/>
            <person name="Mondo S."/>
            <person name="Pangilinan J."/>
            <person name="Riley R."/>
            <person name="Labutti K."/>
            <person name="Andreopoulos B."/>
            <person name="Lipzen A."/>
            <person name="Chen C."/>
            <person name="Yanf M."/>
            <person name="Daum C."/>
            <person name="Ng V."/>
            <person name="Clum A."/>
            <person name="Ohm R."/>
            <person name="Martin F."/>
            <person name="Silar P."/>
            <person name="Natvig D."/>
            <person name="Lalanne C."/>
            <person name="Gautier V."/>
            <person name="Ament-Velasquez S.L."/>
            <person name="Kruys A."/>
            <person name="Hutchinson M.I."/>
            <person name="Powell A.J."/>
            <person name="Barry K."/>
            <person name="Miller A.N."/>
            <person name="Grigoriev I.V."/>
            <person name="Debuchy R."/>
            <person name="Gladieux P."/>
            <person name="Thoren M.H."/>
            <person name="Johannesson H."/>
        </authorList>
    </citation>
    <scope>NUCLEOTIDE SEQUENCE</scope>
    <source>
        <strain evidence="2">CBS 103.79</strain>
    </source>
</reference>
<evidence type="ECO:0000256" key="1">
    <source>
        <dbReference type="SAM" id="SignalP"/>
    </source>
</evidence>
<keyword evidence="1" id="KW-0732">Signal</keyword>
<dbReference type="AlphaFoldDB" id="A0AAN6RPX3"/>
<sequence>MLAGSLFVATIAALTGLVGAAPGTSDNASNLLVRGYPAQCPAGMTYVGFKKKCKCNDDGRVYGDRDEDFYDKAQKHCCPKPHAKLNCRAGQKQFCVLNVSTYAEYGKRPPSLSFFFLPKRQASPIE</sequence>
<dbReference type="Proteomes" id="UP001303889">
    <property type="component" value="Unassembled WGS sequence"/>
</dbReference>
<accession>A0AAN6RPX3</accession>
<protein>
    <submittedName>
        <fullName evidence="2">Uncharacterized protein</fullName>
    </submittedName>
</protein>
<evidence type="ECO:0000313" key="2">
    <source>
        <dbReference type="EMBL" id="KAK3899072.1"/>
    </source>
</evidence>
<organism evidence="2 3">
    <name type="scientific">Staphylotrichum tortipilum</name>
    <dbReference type="NCBI Taxonomy" id="2831512"/>
    <lineage>
        <taxon>Eukaryota</taxon>
        <taxon>Fungi</taxon>
        <taxon>Dikarya</taxon>
        <taxon>Ascomycota</taxon>
        <taxon>Pezizomycotina</taxon>
        <taxon>Sordariomycetes</taxon>
        <taxon>Sordariomycetidae</taxon>
        <taxon>Sordariales</taxon>
        <taxon>Chaetomiaceae</taxon>
        <taxon>Staphylotrichum</taxon>
    </lineage>
</organism>
<evidence type="ECO:0000313" key="3">
    <source>
        <dbReference type="Proteomes" id="UP001303889"/>
    </source>
</evidence>